<protein>
    <submittedName>
        <fullName evidence="2">Uncharacterized protein</fullName>
    </submittedName>
</protein>
<feature type="transmembrane region" description="Helical" evidence="1">
    <location>
        <begin position="12"/>
        <end position="34"/>
    </location>
</feature>
<feature type="transmembrane region" description="Helical" evidence="1">
    <location>
        <begin position="49"/>
        <end position="66"/>
    </location>
</feature>
<keyword evidence="1" id="KW-0812">Transmembrane</keyword>
<proteinExistence type="predicted"/>
<evidence type="ECO:0000256" key="1">
    <source>
        <dbReference type="SAM" id="Phobius"/>
    </source>
</evidence>
<dbReference type="EMBL" id="JAMGBB010000001">
    <property type="protein sequence ID" value="MCL6741169.1"/>
    <property type="molecule type" value="Genomic_DNA"/>
</dbReference>
<organism evidence="2 3">
    <name type="scientific">Sphingomonas brevis</name>
    <dbReference type="NCBI Taxonomy" id="2908206"/>
    <lineage>
        <taxon>Bacteria</taxon>
        <taxon>Pseudomonadati</taxon>
        <taxon>Pseudomonadota</taxon>
        <taxon>Alphaproteobacteria</taxon>
        <taxon>Sphingomonadales</taxon>
        <taxon>Sphingomonadaceae</taxon>
        <taxon>Sphingomonas</taxon>
    </lineage>
</organism>
<dbReference type="RefSeq" id="WP_249915570.1">
    <property type="nucleotide sequence ID" value="NZ_JAMGBB010000001.1"/>
</dbReference>
<keyword evidence="3" id="KW-1185">Reference proteome</keyword>
<sequence>MSMKTWTQIVKGGLISVLAIYMVMGLLITGWNALDYFWGWGEGATPKDIWIGLLVLIAALPMVLLVRKL</sequence>
<keyword evidence="1" id="KW-1133">Transmembrane helix</keyword>
<comment type="caution">
    <text evidence="2">The sequence shown here is derived from an EMBL/GenBank/DDBJ whole genome shotgun (WGS) entry which is preliminary data.</text>
</comment>
<name>A0ABT0S9T8_9SPHN</name>
<accession>A0ABT0S9T8</accession>
<keyword evidence="1" id="KW-0472">Membrane</keyword>
<evidence type="ECO:0000313" key="2">
    <source>
        <dbReference type="EMBL" id="MCL6741169.1"/>
    </source>
</evidence>
<reference evidence="2" key="1">
    <citation type="submission" date="2022-05" db="EMBL/GenBank/DDBJ databases">
        <authorList>
            <person name="Jo J.-H."/>
            <person name="Im W.-T."/>
        </authorList>
    </citation>
    <scope>NUCLEOTIDE SEQUENCE</scope>
    <source>
        <strain evidence="2">RB56-2</strain>
    </source>
</reference>
<evidence type="ECO:0000313" key="3">
    <source>
        <dbReference type="Proteomes" id="UP001165383"/>
    </source>
</evidence>
<gene>
    <name evidence="2" type="ORF">LZ518_08500</name>
</gene>
<dbReference type="Proteomes" id="UP001165383">
    <property type="component" value="Unassembled WGS sequence"/>
</dbReference>